<gene>
    <name evidence="1" type="ORF">HPBE_LOCUS23034</name>
</gene>
<evidence type="ECO:0000313" key="1">
    <source>
        <dbReference type="EMBL" id="VDP36176.1"/>
    </source>
</evidence>
<dbReference type="WBParaSite" id="HPBE_0002303701-mRNA-1">
    <property type="protein sequence ID" value="HPBE_0002303701-mRNA-1"/>
    <property type="gene ID" value="HPBE_0002303701"/>
</dbReference>
<dbReference type="EMBL" id="UZAH01034607">
    <property type="protein sequence ID" value="VDP36176.1"/>
    <property type="molecule type" value="Genomic_DNA"/>
</dbReference>
<accession>A0A3P8GYY6</accession>
<evidence type="ECO:0000313" key="2">
    <source>
        <dbReference type="Proteomes" id="UP000050761"/>
    </source>
</evidence>
<dbReference type="Proteomes" id="UP000050761">
    <property type="component" value="Unassembled WGS sequence"/>
</dbReference>
<keyword evidence="2" id="KW-1185">Reference proteome</keyword>
<reference evidence="1 2" key="1">
    <citation type="submission" date="2018-11" db="EMBL/GenBank/DDBJ databases">
        <authorList>
            <consortium name="Pathogen Informatics"/>
        </authorList>
    </citation>
    <scope>NUCLEOTIDE SEQUENCE [LARGE SCALE GENOMIC DNA]</scope>
</reference>
<accession>A0A183GK21</accession>
<proteinExistence type="predicted"/>
<sequence length="103" mass="11480">MTTPNIHRVEIRQVGWSDVPAPKAWEELLASGDRGFGGMRRCSVLLKRKSSFAKMARRLRLQYASVDTLLVAVRVCFDVVLHEDQGALRVAHIPAHTVTEAGK</sequence>
<dbReference type="AlphaFoldDB" id="A0A183GK21"/>
<organism evidence="2 3">
    <name type="scientific">Heligmosomoides polygyrus</name>
    <name type="common">Parasitic roundworm</name>
    <dbReference type="NCBI Taxonomy" id="6339"/>
    <lineage>
        <taxon>Eukaryota</taxon>
        <taxon>Metazoa</taxon>
        <taxon>Ecdysozoa</taxon>
        <taxon>Nematoda</taxon>
        <taxon>Chromadorea</taxon>
        <taxon>Rhabditida</taxon>
        <taxon>Rhabditina</taxon>
        <taxon>Rhabditomorpha</taxon>
        <taxon>Strongyloidea</taxon>
        <taxon>Heligmosomidae</taxon>
        <taxon>Heligmosomoides</taxon>
    </lineage>
</organism>
<reference evidence="3" key="2">
    <citation type="submission" date="2019-09" db="UniProtKB">
        <authorList>
            <consortium name="WormBaseParasite"/>
        </authorList>
    </citation>
    <scope>IDENTIFICATION</scope>
</reference>
<evidence type="ECO:0000313" key="3">
    <source>
        <dbReference type="WBParaSite" id="HPBE_0002303701-mRNA-1"/>
    </source>
</evidence>
<protein>
    <submittedName>
        <fullName evidence="3">N-acetyltransferase</fullName>
    </submittedName>
</protein>
<name>A0A183GK21_HELPZ</name>